<evidence type="ECO:0000313" key="11">
    <source>
        <dbReference type="EMBL" id="CAD6266343.1"/>
    </source>
</evidence>
<evidence type="ECO:0000259" key="10">
    <source>
        <dbReference type="PROSITE" id="PS50011"/>
    </source>
</evidence>
<evidence type="ECO:0000256" key="8">
    <source>
        <dbReference type="PROSITE-ProRule" id="PRU00708"/>
    </source>
</evidence>
<dbReference type="GO" id="GO:0003723">
    <property type="term" value="F:RNA binding"/>
    <property type="evidence" value="ECO:0007669"/>
    <property type="project" value="InterPro"/>
</dbReference>
<dbReference type="FunFam" id="3.30.200.20:FF:000021">
    <property type="entry name" value="probable serine/threonine-protein kinase At1g54610"/>
    <property type="match status" value="1"/>
</dbReference>
<dbReference type="FunFam" id="1.10.510.10:FF:000043">
    <property type="entry name" value="probable serine/threonine-protein kinase At1g54610"/>
    <property type="match status" value="1"/>
</dbReference>
<dbReference type="FunFam" id="1.25.40.10:FF:001643">
    <property type="entry name" value="Pentatricopeptide repeat-containing protein"/>
    <property type="match status" value="1"/>
</dbReference>
<dbReference type="GO" id="GO:0004674">
    <property type="term" value="F:protein serine/threonine kinase activity"/>
    <property type="evidence" value="ECO:0007669"/>
    <property type="project" value="UniProtKB-KW"/>
</dbReference>
<feature type="domain" description="Protein kinase" evidence="10">
    <location>
        <begin position="80"/>
        <end position="362"/>
    </location>
</feature>
<dbReference type="FunFam" id="1.25.40.10:FF:000637">
    <property type="entry name" value="Pentatricopeptide repeat-containing protein"/>
    <property type="match status" value="1"/>
</dbReference>
<dbReference type="Pfam" id="PF00069">
    <property type="entry name" value="Pkinase"/>
    <property type="match status" value="1"/>
</dbReference>
<keyword evidence="5" id="KW-0418">Kinase</keyword>
<dbReference type="SUPFAM" id="SSF56112">
    <property type="entry name" value="Protein kinase-like (PK-like)"/>
    <property type="match status" value="1"/>
</dbReference>
<dbReference type="Gene3D" id="1.25.40.10">
    <property type="entry name" value="Tetratricopeptide repeat domain"/>
    <property type="match status" value="3"/>
</dbReference>
<dbReference type="InterPro" id="IPR011990">
    <property type="entry name" value="TPR-like_helical_dom_sf"/>
</dbReference>
<keyword evidence="12" id="KW-1185">Reference proteome</keyword>
<dbReference type="Gene3D" id="3.30.559.10">
    <property type="entry name" value="Chloramphenicol acetyltransferase-like domain"/>
    <property type="match status" value="2"/>
</dbReference>
<dbReference type="Pfam" id="PF20431">
    <property type="entry name" value="E_motif"/>
    <property type="match status" value="1"/>
</dbReference>
<dbReference type="InterPro" id="IPR000719">
    <property type="entry name" value="Prot_kinase_dom"/>
</dbReference>
<dbReference type="Pfam" id="PF01535">
    <property type="entry name" value="PPR"/>
    <property type="match status" value="6"/>
</dbReference>
<keyword evidence="1" id="KW-0723">Serine/threonine-protein kinase</keyword>
<dbReference type="PROSITE" id="PS51375">
    <property type="entry name" value="PPR"/>
    <property type="match status" value="3"/>
</dbReference>
<protein>
    <recommendedName>
        <fullName evidence="10">Protein kinase domain-containing protein</fullName>
    </recommendedName>
</protein>
<dbReference type="PANTHER" id="PTHR47926">
    <property type="entry name" value="PENTATRICOPEPTIDE REPEAT-CONTAINING PROTEIN"/>
    <property type="match status" value="1"/>
</dbReference>
<keyword evidence="4" id="KW-0547">Nucleotide-binding</keyword>
<evidence type="ECO:0000256" key="7">
    <source>
        <dbReference type="ARBA" id="ARBA00022946"/>
    </source>
</evidence>
<feature type="repeat" description="PPR" evidence="8">
    <location>
        <begin position="692"/>
        <end position="726"/>
    </location>
</feature>
<dbReference type="InterPro" id="IPR011009">
    <property type="entry name" value="Kinase-like_dom_sf"/>
</dbReference>
<dbReference type="InterPro" id="IPR023213">
    <property type="entry name" value="CAT-like_dom_sf"/>
</dbReference>
<evidence type="ECO:0000256" key="1">
    <source>
        <dbReference type="ARBA" id="ARBA00022527"/>
    </source>
</evidence>
<feature type="region of interest" description="Disordered" evidence="9">
    <location>
        <begin position="379"/>
        <end position="399"/>
    </location>
</feature>
<gene>
    <name evidence="11" type="ORF">NCGR_LOCUS49648</name>
</gene>
<dbReference type="Proteomes" id="UP000604825">
    <property type="component" value="Unassembled WGS sequence"/>
</dbReference>
<dbReference type="PANTHER" id="PTHR47926:SF375">
    <property type="entry name" value="PENTATRICOPEPTIDE REPEAT-CONTAINING PROTEIN"/>
    <property type="match status" value="1"/>
</dbReference>
<keyword evidence="2" id="KW-0808">Transferase</keyword>
<dbReference type="Pfam" id="PF02458">
    <property type="entry name" value="Transferase"/>
    <property type="match status" value="1"/>
</dbReference>
<keyword evidence="6" id="KW-0067">ATP-binding</keyword>
<dbReference type="InterPro" id="IPR046848">
    <property type="entry name" value="E_motif"/>
</dbReference>
<proteinExistence type="predicted"/>
<evidence type="ECO:0000313" key="12">
    <source>
        <dbReference type="Proteomes" id="UP000604825"/>
    </source>
</evidence>
<keyword evidence="3" id="KW-0677">Repeat</keyword>
<evidence type="ECO:0000256" key="9">
    <source>
        <dbReference type="SAM" id="MobiDB-lite"/>
    </source>
</evidence>
<feature type="repeat" description="PPR" evidence="8">
    <location>
        <begin position="793"/>
        <end position="827"/>
    </location>
</feature>
<dbReference type="GO" id="GO:0016747">
    <property type="term" value="F:acyltransferase activity, transferring groups other than amino-acyl groups"/>
    <property type="evidence" value="ECO:0007669"/>
    <property type="project" value="UniProtKB-ARBA"/>
</dbReference>
<evidence type="ECO:0000256" key="4">
    <source>
        <dbReference type="ARBA" id="ARBA00022741"/>
    </source>
</evidence>
<evidence type="ECO:0000256" key="2">
    <source>
        <dbReference type="ARBA" id="ARBA00022679"/>
    </source>
</evidence>
<organism evidence="11 12">
    <name type="scientific">Miscanthus lutarioriparius</name>
    <dbReference type="NCBI Taxonomy" id="422564"/>
    <lineage>
        <taxon>Eukaryota</taxon>
        <taxon>Viridiplantae</taxon>
        <taxon>Streptophyta</taxon>
        <taxon>Embryophyta</taxon>
        <taxon>Tracheophyta</taxon>
        <taxon>Spermatophyta</taxon>
        <taxon>Magnoliopsida</taxon>
        <taxon>Liliopsida</taxon>
        <taxon>Poales</taxon>
        <taxon>Poaceae</taxon>
        <taxon>PACMAD clade</taxon>
        <taxon>Panicoideae</taxon>
        <taxon>Andropogonodae</taxon>
        <taxon>Andropogoneae</taxon>
        <taxon>Saccharinae</taxon>
        <taxon>Miscanthus</taxon>
    </lineage>
</organism>
<name>A0A811R8I3_9POAL</name>
<dbReference type="Gene3D" id="3.30.200.20">
    <property type="entry name" value="Phosphorylase Kinase, domain 1"/>
    <property type="match status" value="1"/>
</dbReference>
<sequence>MCMLVQKGKLPQLLEIGSERSRSQGKVVLGVRTEGEARPWIRDVPNGIQGEHVAAGWPRWLMEVAVDAVRGWQPRRADSFQKLDKTRQGTHSSTYKARDLENGKFVALKKVRFDNMDPESVQFMANEIHILRKLDHPNVVKLEGLVPTWRGLYLVFEYMEHDLAGLLATPGFKLTEPQVKCFMQQLLSGLDHCHNRNVLHRNIKCASLLLDNNGILKIADFGLATFFNPNQNQRLTSRVVTLWYRPPELLLGATNYGTAVDLWSAGCILAELLEGKPIMPGRTEVEQLHKIFKLCGSPSEEFWANLKLSRVTIFKPQHPYRRCVNDVYKDFPTTALTLLDHLLAVEPGNRGTAASALDSEFFTTMPCACDPSSLPKWPPRKVKKLRGPDPLPAAASSSPASLSSLIRSCTSQCARRPGEQAHARAVELGLGAHPSVLPRLAVFYITLDDLPAARAAVERAAGKARAFPWNLLICGYADRGLWGDVVLACRRMLALGVAADRFTYPSVLCACGELRDASVGPEIEQRVRSWGYGLDMYVWNALVGVYAKCGEMEDARRVFDGMPARDVVSWNAIVSGYASAGMWGEAFDLLQWVPNAVGAGNLKVGNDGEVMRFVSQMRSCHGPGLDSVTVVIGLRACARSGYLKIGKELLAVSVRLGFDRLEHVESSLITMYSRCQMMSSAYRLFRTCSTQSVVIWNSLLAGFGFMDQVEEAILLFREMIYSSVFPNDVTLLTMLSLSARFGHLCHGREMHCYIFKHGLGASNILQNSLVDMYSKSRQMAAAQRVFDQMQCQDRHAYTSLILGYGMQREGHLSLKLFDEMIANNIKVDHVTMVAVLSACSHSGLVTQGQLRFAEMFDVFCIAPRVEHFSCMVDLYCREGLLSMAEEIINKMPFQPTAAMLATLIKACRIHGKTEVGDRAAKRMLAMRTNNPGHYKLTANMYISAKRWPELAKVRSLMSVMELNMIPTHSLLESEYDICPVEQDCCLNGSMHGGLSDDMTDTDFSSSEEVKCNEAFGGGPCIATYKLKMSFPVLPSNTITNNLARKLAICQFLAILFFSPLYCSCSLEQQLAIIMTKMEGSTGSVQIVSRRLVQPESGSSPNMVPSEPEIIHLTPWDLTLITVDHIQKEEFIHAVAPVATVSHITTPLYIPSVVWSFFPLNRLLNVEAVVSSLPVLAAQVTELADGIFIAMSLNHGVADGATFWLFFNTWSEINRRSSGGGEGYKLSTPPPVLDRWFLDTCPVPVPLPFGKLEDIVRRREYTPVQECFLHFSAESIKRLKTKANAEMAGTATATISSLQSLLAHLWRAVCRAWGLAPHLETTYKLAIGCRARVKSIPQEYMGNAVVLDVVKSIVSDVLDKGLGWAAWLLNRAVLWRRLTRRR</sequence>
<dbReference type="Pfam" id="PF13041">
    <property type="entry name" value="PPR_2"/>
    <property type="match status" value="1"/>
</dbReference>
<dbReference type="GO" id="GO:0009451">
    <property type="term" value="P:RNA modification"/>
    <property type="evidence" value="ECO:0007669"/>
    <property type="project" value="InterPro"/>
</dbReference>
<dbReference type="InterPro" id="IPR046960">
    <property type="entry name" value="PPR_At4g14850-like_plant"/>
</dbReference>
<reference evidence="11" key="1">
    <citation type="submission" date="2020-10" db="EMBL/GenBank/DDBJ databases">
        <authorList>
            <person name="Han B."/>
            <person name="Lu T."/>
            <person name="Zhao Q."/>
            <person name="Huang X."/>
            <person name="Zhao Y."/>
        </authorList>
    </citation>
    <scope>NUCLEOTIDE SEQUENCE</scope>
</reference>
<dbReference type="Gene3D" id="1.10.510.10">
    <property type="entry name" value="Transferase(Phosphotransferase) domain 1"/>
    <property type="match status" value="1"/>
</dbReference>
<dbReference type="InterPro" id="IPR002885">
    <property type="entry name" value="PPR_rpt"/>
</dbReference>
<keyword evidence="7" id="KW-0809">Transit peptide</keyword>
<comment type="caution">
    <text evidence="11">The sequence shown here is derived from an EMBL/GenBank/DDBJ whole genome shotgun (WGS) entry which is preliminary data.</text>
</comment>
<evidence type="ECO:0000256" key="3">
    <source>
        <dbReference type="ARBA" id="ARBA00022737"/>
    </source>
</evidence>
<dbReference type="CDD" id="cd07840">
    <property type="entry name" value="STKc_CDK9_like"/>
    <property type="match status" value="1"/>
</dbReference>
<evidence type="ECO:0000256" key="5">
    <source>
        <dbReference type="ARBA" id="ARBA00022777"/>
    </source>
</evidence>
<feature type="repeat" description="PPR" evidence="8">
    <location>
        <begin position="535"/>
        <end position="569"/>
    </location>
</feature>
<dbReference type="PROSITE" id="PS50011">
    <property type="entry name" value="PROTEIN_KINASE_DOM"/>
    <property type="match status" value="1"/>
</dbReference>
<dbReference type="GO" id="GO:0005524">
    <property type="term" value="F:ATP binding"/>
    <property type="evidence" value="ECO:0007669"/>
    <property type="project" value="UniProtKB-KW"/>
</dbReference>
<evidence type="ECO:0000256" key="6">
    <source>
        <dbReference type="ARBA" id="ARBA00022840"/>
    </source>
</evidence>
<dbReference type="EMBL" id="CAJGYO010000013">
    <property type="protein sequence ID" value="CAD6266343.1"/>
    <property type="molecule type" value="Genomic_DNA"/>
</dbReference>
<dbReference type="OrthoDB" id="779276at2759"/>
<dbReference type="NCBIfam" id="TIGR00756">
    <property type="entry name" value="PPR"/>
    <property type="match status" value="3"/>
</dbReference>
<accession>A0A811R8I3</accession>